<dbReference type="Gene3D" id="1.10.439.10">
    <property type="entry name" value="Penicillin Amidohydrolase, domain 1"/>
    <property type="match status" value="1"/>
</dbReference>
<dbReference type="CDD" id="cd03747">
    <property type="entry name" value="Ntn_PGA_like"/>
    <property type="match status" value="1"/>
</dbReference>
<evidence type="ECO:0000313" key="6">
    <source>
        <dbReference type="EMBL" id="TPE61376.1"/>
    </source>
</evidence>
<feature type="binding site" evidence="5">
    <location>
        <position position="333"/>
    </location>
    <ligand>
        <name>Ca(2+)</name>
        <dbReference type="ChEBI" id="CHEBI:29108"/>
    </ligand>
</feature>
<feature type="active site" description="Nucleophile" evidence="4">
    <location>
        <position position="261"/>
    </location>
</feature>
<dbReference type="AlphaFoldDB" id="A0A501XLG0"/>
<comment type="similarity">
    <text evidence="1">Belongs to the peptidase S45 family.</text>
</comment>
<dbReference type="Gene3D" id="3.60.20.10">
    <property type="entry name" value="Glutamine Phosphoribosylpyrophosphate, subunit 1, domain 1"/>
    <property type="match status" value="1"/>
</dbReference>
<dbReference type="EMBL" id="VFSU01000023">
    <property type="protein sequence ID" value="TPE61376.1"/>
    <property type="molecule type" value="Genomic_DNA"/>
</dbReference>
<evidence type="ECO:0000256" key="1">
    <source>
        <dbReference type="ARBA" id="ARBA00006586"/>
    </source>
</evidence>
<dbReference type="GO" id="GO:0016811">
    <property type="term" value="F:hydrolase activity, acting on carbon-nitrogen (but not peptide) bonds, in linear amides"/>
    <property type="evidence" value="ECO:0007669"/>
    <property type="project" value="InterPro"/>
</dbReference>
<keyword evidence="3" id="KW-0865">Zymogen</keyword>
<dbReference type="PIRSF" id="PIRSF001227">
    <property type="entry name" value="Pen_acylase"/>
    <property type="match status" value="1"/>
</dbReference>
<evidence type="ECO:0000313" key="7">
    <source>
        <dbReference type="Proteomes" id="UP000319897"/>
    </source>
</evidence>
<gene>
    <name evidence="6" type="ORF">FJQ54_08500</name>
</gene>
<dbReference type="OrthoDB" id="9760084at2"/>
<dbReference type="PANTHER" id="PTHR34218">
    <property type="entry name" value="PEPTIDASE S45 PENICILLIN AMIDASE"/>
    <property type="match status" value="1"/>
</dbReference>
<evidence type="ECO:0000256" key="4">
    <source>
        <dbReference type="PIRSR" id="PIRSR001227-1"/>
    </source>
</evidence>
<dbReference type="SUPFAM" id="SSF56235">
    <property type="entry name" value="N-terminal nucleophile aminohydrolases (Ntn hydrolases)"/>
    <property type="match status" value="1"/>
</dbReference>
<evidence type="ECO:0000256" key="5">
    <source>
        <dbReference type="PIRSR" id="PIRSR001227-2"/>
    </source>
</evidence>
<dbReference type="InterPro" id="IPR014395">
    <property type="entry name" value="Pen/GL7ACA/AHL_acylase"/>
</dbReference>
<comment type="caution">
    <text evidence="6">The sequence shown here is derived from an EMBL/GenBank/DDBJ whole genome shotgun (WGS) entry which is preliminary data.</text>
</comment>
<dbReference type="Gene3D" id="2.30.120.10">
    <property type="match status" value="1"/>
</dbReference>
<keyword evidence="7" id="KW-1185">Reference proteome</keyword>
<dbReference type="InterPro" id="IPR043147">
    <property type="entry name" value="Penicillin_amidase_A-knob"/>
</dbReference>
<sequence length="798" mass="85455">MSRWRKAGRIALWTLGGVALLAVAGGVGGYAWLRTSVPDYAGTLELAGAQAPIRIVRDANAIPHIFAQSRADAFFALGFVHGQDRPWQLEMARRAARAEISEAVGDSALATDRLVAALDIPALAARTDARNSPATREAIRAYVAGVNAAIDSHRGAPAPEFVLLGIRPGHWTVSDVNALGGLIALGFGDWRDELMRARLLPRLGCEKLRDLYASPADSGPPTYPDQPAAAPLADSCGLLAFGAGAKAAETGLPHGRAMPASNSWAVAGNRTASGKPILANDPHGGLTAPADYYPVRLNWPGMEIVGVTRAGSPVIASGRNRDIAWGVTDIMADQADLFVERLDPADPSRYLTPDGPQPFRVRHVKIARKGGGAETLTLRYTRHGVVISDFDADAAELLRTGIGPGHVIALAGLEYPDGNPLVQAFLGMAEAKDWAGFHAASREFLLQHNFAFASRSGDIGMVSVGWLPQRRSDGFLPVPGWDGRLDWAGHLPSANWPQVLNPARGYQFNANNRLLPGSGAALDSHSFEPGWRATRIGETLQGTQGATLRSMAALQLDVRSAEVPVLMPLIRAARPHSAEGKAAREALLAWDGTMARDRAEPLIWAAWQRDLALRLMKPAMGPLADAWLAQNKPRFERLLRPGSPWCTDCAGEAGAALDSAMAGLHATQGDRKGWRWGELHAVTFRHEIFSFVPLIGRWISPRAIVGGDANTVNAAQGKPWGDNPFATDYGPRYRQLIDLSKPEDSLFMIAPGMSGNLLSPWFGHLAGRWSEGQYVRITGSAAQVANGGTGTILIEPKR</sequence>
<dbReference type="GO" id="GO:0046872">
    <property type="term" value="F:metal ion binding"/>
    <property type="evidence" value="ECO:0007669"/>
    <property type="project" value="UniProtKB-KW"/>
</dbReference>
<dbReference type="Gene3D" id="1.10.1400.10">
    <property type="match status" value="1"/>
</dbReference>
<dbReference type="InterPro" id="IPR023343">
    <property type="entry name" value="Penicillin_amidase_dom1"/>
</dbReference>
<reference evidence="6 7" key="1">
    <citation type="submission" date="2019-06" db="EMBL/GenBank/DDBJ databases">
        <authorList>
            <person name="Lee I."/>
            <person name="Jang G.I."/>
            <person name="Hwang C.Y."/>
        </authorList>
    </citation>
    <scope>NUCLEOTIDE SEQUENCE [LARGE SCALE GENOMIC DNA]</scope>
    <source>
        <strain evidence="6 7">PAMC 28131</strain>
    </source>
</reference>
<accession>A0A501XLG0</accession>
<dbReference type="InterPro" id="IPR043146">
    <property type="entry name" value="Penicillin_amidase_N_B-knob"/>
</dbReference>
<name>A0A501XLG0_9SPHN</name>
<dbReference type="RefSeq" id="WP_140927994.1">
    <property type="nucleotide sequence ID" value="NZ_VFSU01000023.1"/>
</dbReference>
<evidence type="ECO:0000256" key="3">
    <source>
        <dbReference type="ARBA" id="ARBA00023145"/>
    </source>
</evidence>
<keyword evidence="5" id="KW-0479">Metal-binding</keyword>
<dbReference type="Proteomes" id="UP000319897">
    <property type="component" value="Unassembled WGS sequence"/>
</dbReference>
<proteinExistence type="inferred from homology"/>
<dbReference type="PANTHER" id="PTHR34218:SF4">
    <property type="entry name" value="ACYL-HOMOSERINE LACTONE ACYLASE QUIP"/>
    <property type="match status" value="1"/>
</dbReference>
<feature type="binding site" evidence="5">
    <location>
        <position position="336"/>
    </location>
    <ligand>
        <name>Ca(2+)</name>
        <dbReference type="ChEBI" id="CHEBI:29108"/>
    </ligand>
</feature>
<comment type="cofactor">
    <cofactor evidence="5">
        <name>Ca(2+)</name>
        <dbReference type="ChEBI" id="CHEBI:29108"/>
    </cofactor>
    <text evidence="5">Binds 1 Ca(2+) ion per dimer.</text>
</comment>
<keyword evidence="2" id="KW-0378">Hydrolase</keyword>
<evidence type="ECO:0000256" key="2">
    <source>
        <dbReference type="ARBA" id="ARBA00022801"/>
    </source>
</evidence>
<feature type="binding site" evidence="5">
    <location>
        <position position="193"/>
    </location>
    <ligand>
        <name>Ca(2+)</name>
        <dbReference type="ChEBI" id="CHEBI:29108"/>
    </ligand>
</feature>
<dbReference type="Pfam" id="PF01804">
    <property type="entry name" value="Penicil_amidase"/>
    <property type="match status" value="1"/>
</dbReference>
<keyword evidence="5" id="KW-0106">Calcium</keyword>
<dbReference type="InterPro" id="IPR002692">
    <property type="entry name" value="S45"/>
</dbReference>
<protein>
    <submittedName>
        <fullName evidence="6">Penicillin acylase family protein</fullName>
    </submittedName>
</protein>
<dbReference type="InterPro" id="IPR029055">
    <property type="entry name" value="Ntn_hydrolases_N"/>
</dbReference>
<organism evidence="6 7">
    <name type="scientific">Sandaracinobacter neustonicus</name>
    <dbReference type="NCBI Taxonomy" id="1715348"/>
    <lineage>
        <taxon>Bacteria</taxon>
        <taxon>Pseudomonadati</taxon>
        <taxon>Pseudomonadota</taxon>
        <taxon>Alphaproteobacteria</taxon>
        <taxon>Sphingomonadales</taxon>
        <taxon>Sphingosinicellaceae</taxon>
        <taxon>Sandaracinobacter</taxon>
    </lineage>
</organism>
<dbReference type="GO" id="GO:0017000">
    <property type="term" value="P:antibiotic biosynthetic process"/>
    <property type="evidence" value="ECO:0007669"/>
    <property type="project" value="InterPro"/>
</dbReference>